<sequence length="172" mass="18376">MAYNGLSSAHYTAHRYQEALDGYERALVLAREAGNLVTEGNLLNNIAQCHFTLGDPAAALAPQRAAVDVFREVGDMGFVGLALANLAELEHATGAYAPAETHARDAIALAETNDQALTEAFGREVLARVRRDLGDTATARAELTLAIDLYDQVRSPLAESARAARKSLPTDV</sequence>
<dbReference type="PANTHER" id="PTHR10098:SF108">
    <property type="entry name" value="TETRATRICOPEPTIDE REPEAT PROTEIN 28"/>
    <property type="match status" value="1"/>
</dbReference>
<gene>
    <name evidence="1" type="ORF">ACFQV2_02410</name>
</gene>
<name>A0ABW2TIJ5_9PSEU</name>
<organism evidence="1 2">
    <name type="scientific">Actinokineospora soli</name>
    <dbReference type="NCBI Taxonomy" id="1048753"/>
    <lineage>
        <taxon>Bacteria</taxon>
        <taxon>Bacillati</taxon>
        <taxon>Actinomycetota</taxon>
        <taxon>Actinomycetes</taxon>
        <taxon>Pseudonocardiales</taxon>
        <taxon>Pseudonocardiaceae</taxon>
        <taxon>Actinokineospora</taxon>
    </lineage>
</organism>
<dbReference type="Proteomes" id="UP001596512">
    <property type="component" value="Unassembled WGS sequence"/>
</dbReference>
<dbReference type="InterPro" id="IPR019734">
    <property type="entry name" value="TPR_rpt"/>
</dbReference>
<dbReference type="Gene3D" id="1.25.40.10">
    <property type="entry name" value="Tetratricopeptide repeat domain"/>
    <property type="match status" value="1"/>
</dbReference>
<evidence type="ECO:0000313" key="2">
    <source>
        <dbReference type="Proteomes" id="UP001596512"/>
    </source>
</evidence>
<dbReference type="SUPFAM" id="SSF48452">
    <property type="entry name" value="TPR-like"/>
    <property type="match status" value="1"/>
</dbReference>
<proteinExistence type="predicted"/>
<dbReference type="InterPro" id="IPR011990">
    <property type="entry name" value="TPR-like_helical_dom_sf"/>
</dbReference>
<evidence type="ECO:0000313" key="1">
    <source>
        <dbReference type="EMBL" id="MFC7612673.1"/>
    </source>
</evidence>
<keyword evidence="2" id="KW-1185">Reference proteome</keyword>
<reference evidence="2" key="1">
    <citation type="journal article" date="2019" name="Int. J. Syst. Evol. Microbiol.">
        <title>The Global Catalogue of Microorganisms (GCM) 10K type strain sequencing project: providing services to taxonomists for standard genome sequencing and annotation.</title>
        <authorList>
            <consortium name="The Broad Institute Genomics Platform"/>
            <consortium name="The Broad Institute Genome Sequencing Center for Infectious Disease"/>
            <person name="Wu L."/>
            <person name="Ma J."/>
        </authorList>
    </citation>
    <scope>NUCLEOTIDE SEQUENCE [LARGE SCALE GENOMIC DNA]</scope>
    <source>
        <strain evidence="2">JCM 17695</strain>
    </source>
</reference>
<dbReference type="Pfam" id="PF13374">
    <property type="entry name" value="TPR_10"/>
    <property type="match status" value="1"/>
</dbReference>
<dbReference type="PANTHER" id="PTHR10098">
    <property type="entry name" value="RAPSYN-RELATED"/>
    <property type="match status" value="1"/>
</dbReference>
<accession>A0ABW2TIJ5</accession>
<dbReference type="EMBL" id="JBHTEY010000004">
    <property type="protein sequence ID" value="MFC7612673.1"/>
    <property type="molecule type" value="Genomic_DNA"/>
</dbReference>
<dbReference type="SMART" id="SM00028">
    <property type="entry name" value="TPR"/>
    <property type="match status" value="3"/>
</dbReference>
<comment type="caution">
    <text evidence="1">The sequence shown here is derived from an EMBL/GenBank/DDBJ whole genome shotgun (WGS) entry which is preliminary data.</text>
</comment>
<protein>
    <submittedName>
        <fullName evidence="1">Tetratricopeptide repeat protein</fullName>
    </submittedName>
</protein>
<dbReference type="Pfam" id="PF13424">
    <property type="entry name" value="TPR_12"/>
    <property type="match status" value="1"/>
</dbReference>